<dbReference type="EMBL" id="ML119108">
    <property type="protein sequence ID" value="RPB16519.1"/>
    <property type="molecule type" value="Genomic_DNA"/>
</dbReference>
<dbReference type="Proteomes" id="UP000277580">
    <property type="component" value="Unassembled WGS sequence"/>
</dbReference>
<proteinExistence type="predicted"/>
<accession>A0A3N4L4W4</accession>
<protein>
    <recommendedName>
        <fullName evidence="2">Senescence domain-containing protein</fullName>
    </recommendedName>
</protein>
<dbReference type="Pfam" id="PF06911">
    <property type="entry name" value="Senescence"/>
    <property type="match status" value="1"/>
</dbReference>
<dbReference type="InterPro" id="IPR009686">
    <property type="entry name" value="Senescence/spartin_C"/>
</dbReference>
<feature type="compositionally biased region" description="Basic and acidic residues" evidence="1">
    <location>
        <begin position="397"/>
        <end position="421"/>
    </location>
</feature>
<feature type="compositionally biased region" description="Polar residues" evidence="1">
    <location>
        <begin position="118"/>
        <end position="130"/>
    </location>
</feature>
<evidence type="ECO:0000256" key="1">
    <source>
        <dbReference type="SAM" id="MobiDB-lite"/>
    </source>
</evidence>
<feature type="domain" description="Senescence" evidence="2">
    <location>
        <begin position="239"/>
        <end position="382"/>
    </location>
</feature>
<feature type="region of interest" description="Disordered" evidence="1">
    <location>
        <begin position="390"/>
        <end position="421"/>
    </location>
</feature>
<evidence type="ECO:0000313" key="4">
    <source>
        <dbReference type="Proteomes" id="UP000277580"/>
    </source>
</evidence>
<keyword evidence="4" id="KW-1185">Reference proteome</keyword>
<name>A0A3N4L4W4_9PEZI</name>
<reference evidence="3 4" key="1">
    <citation type="journal article" date="2018" name="Nat. Ecol. Evol.">
        <title>Pezizomycetes genomes reveal the molecular basis of ectomycorrhizal truffle lifestyle.</title>
        <authorList>
            <person name="Murat C."/>
            <person name="Payen T."/>
            <person name="Noel B."/>
            <person name="Kuo A."/>
            <person name="Morin E."/>
            <person name="Chen J."/>
            <person name="Kohler A."/>
            <person name="Krizsan K."/>
            <person name="Balestrini R."/>
            <person name="Da Silva C."/>
            <person name="Montanini B."/>
            <person name="Hainaut M."/>
            <person name="Levati E."/>
            <person name="Barry K.W."/>
            <person name="Belfiori B."/>
            <person name="Cichocki N."/>
            <person name="Clum A."/>
            <person name="Dockter R.B."/>
            <person name="Fauchery L."/>
            <person name="Guy J."/>
            <person name="Iotti M."/>
            <person name="Le Tacon F."/>
            <person name="Lindquist E.A."/>
            <person name="Lipzen A."/>
            <person name="Malagnac F."/>
            <person name="Mello A."/>
            <person name="Molinier V."/>
            <person name="Miyauchi S."/>
            <person name="Poulain J."/>
            <person name="Riccioni C."/>
            <person name="Rubini A."/>
            <person name="Sitrit Y."/>
            <person name="Splivallo R."/>
            <person name="Traeger S."/>
            <person name="Wang M."/>
            <person name="Zifcakova L."/>
            <person name="Wipf D."/>
            <person name="Zambonelli A."/>
            <person name="Paolocci F."/>
            <person name="Nowrousian M."/>
            <person name="Ottonello S."/>
            <person name="Baldrian P."/>
            <person name="Spatafora J.W."/>
            <person name="Henrissat B."/>
            <person name="Nagy L.G."/>
            <person name="Aury J.M."/>
            <person name="Wincker P."/>
            <person name="Grigoriev I.V."/>
            <person name="Bonfante P."/>
            <person name="Martin F.M."/>
        </authorList>
    </citation>
    <scope>NUCLEOTIDE SEQUENCE [LARGE SCALE GENOMIC DNA]</scope>
    <source>
        <strain evidence="3 4">CCBAS932</strain>
    </source>
</reference>
<dbReference type="OrthoDB" id="5373420at2759"/>
<organism evidence="3 4">
    <name type="scientific">Morchella conica CCBAS932</name>
    <dbReference type="NCBI Taxonomy" id="1392247"/>
    <lineage>
        <taxon>Eukaryota</taxon>
        <taxon>Fungi</taxon>
        <taxon>Dikarya</taxon>
        <taxon>Ascomycota</taxon>
        <taxon>Pezizomycotina</taxon>
        <taxon>Pezizomycetes</taxon>
        <taxon>Pezizales</taxon>
        <taxon>Morchellaceae</taxon>
        <taxon>Morchella</taxon>
    </lineage>
</organism>
<gene>
    <name evidence="3" type="ORF">P167DRAFT_541861</name>
</gene>
<sequence>MFHVLAGSNRNIVRTSVGGDKKTVETAARTINMARLHTCLFLPISTCLKARPSLTFSVSSLLEYLVLSQQPDSSSPQYENNSEMTTTISPLLEIPTVAALQLVSSLRIPLASGTLTLTHPPSTSALNEPHTNTATTDTTTINEPVLLLTIDKITIPLPPTTVAVSTTDHSQYLLATPLSSSDTGFIHLTLPSLPTLSPLGIKLSSLLLSHGFLKNSQVEDEDDLVSALQIALGGGVGEKQEEVKFSETTKSIASGAVEGSAKLAEISGIVASAVSNATFEAGRWVGEKIGMATGGIDAGSGEKGEKGPVRKVVDEGMEATANTAGKVGNSIANTSAAIGDSISKSAEDRYGGEAKELVEQSRETVGNVGKVAVDAVLGTSVVWQAGEAAVGAAKAGQVKDKESDKKSEKEDVKDDMEDVKI</sequence>
<evidence type="ECO:0000259" key="2">
    <source>
        <dbReference type="Pfam" id="PF06911"/>
    </source>
</evidence>
<evidence type="ECO:0000313" key="3">
    <source>
        <dbReference type="EMBL" id="RPB16519.1"/>
    </source>
</evidence>
<dbReference type="InParanoid" id="A0A3N4L4W4"/>
<dbReference type="AlphaFoldDB" id="A0A3N4L4W4"/>
<feature type="region of interest" description="Disordered" evidence="1">
    <location>
        <begin position="118"/>
        <end position="137"/>
    </location>
</feature>